<reference evidence="7" key="1">
    <citation type="journal article" date="2006" name="Appl. Environ. Microbiol.">
        <title>Comparative genomics of DNA fragments from six Antarctic marine planktonic bacteria.</title>
        <authorList>
            <person name="Grzymski J.J."/>
            <person name="Carter B.J."/>
            <person name="DeLong E.F."/>
            <person name="Feldman R.A."/>
            <person name="Ghadiri A."/>
            <person name="Murray A.E."/>
        </authorList>
    </citation>
    <scope>NUCLEOTIDE SEQUENCE</scope>
</reference>
<keyword evidence="3 5" id="KW-0238">DNA-binding</keyword>
<keyword evidence="4" id="KW-0131">Cell cycle</keyword>
<feature type="DNA-binding region" description="H-T-H motif" evidence="5">
    <location>
        <begin position="28"/>
        <end position="47"/>
    </location>
</feature>
<accession>Q2PYJ4</accession>
<evidence type="ECO:0000259" key="6">
    <source>
        <dbReference type="PROSITE" id="PS50977"/>
    </source>
</evidence>
<evidence type="ECO:0000256" key="3">
    <source>
        <dbReference type="ARBA" id="ARBA00023125"/>
    </source>
</evidence>
<dbReference type="HAMAP" id="MF_01839">
    <property type="entry name" value="NO_factor_SlmA"/>
    <property type="match status" value="1"/>
</dbReference>
<dbReference type="SUPFAM" id="SSF48498">
    <property type="entry name" value="Tetracyclin repressor-like, C-terminal domain"/>
    <property type="match status" value="1"/>
</dbReference>
<dbReference type="Pfam" id="PF00440">
    <property type="entry name" value="TetR_N"/>
    <property type="match status" value="1"/>
</dbReference>
<dbReference type="InterPro" id="IPR001647">
    <property type="entry name" value="HTH_TetR"/>
</dbReference>
<sequence>MTEAKISRKQQILHALMEMLEDPNIRITTAALAKRVGVSEAALYRHFASKAQMFDALIEFVEDTIFSRAKMIQQQELGALAKCQQILTLLLTFVERNAGISRILTGEALIGENERLGNRVNQLFEKLETQLKQILREAEMRESLRTKDTPSSSANLLMAVVEGRIRQYSRTNFRHKPTATWADQWSTLSQNLMR</sequence>
<protein>
    <submittedName>
        <fullName evidence="7">Transcriptional regulator, TetR family</fullName>
    </submittedName>
</protein>
<dbReference type="AlphaFoldDB" id="Q2PYJ4"/>
<dbReference type="InterPro" id="IPR054580">
    <property type="entry name" value="SlmA-like_C"/>
</dbReference>
<evidence type="ECO:0000256" key="4">
    <source>
        <dbReference type="ARBA" id="ARBA00023306"/>
    </source>
</evidence>
<dbReference type="PANTHER" id="PTHR43479">
    <property type="entry name" value="ACREF/ENVCD OPERON REPRESSOR-RELATED"/>
    <property type="match status" value="1"/>
</dbReference>
<dbReference type="Gene3D" id="1.10.357.10">
    <property type="entry name" value="Tetracycline Repressor, domain 2"/>
    <property type="match status" value="1"/>
</dbReference>
<evidence type="ECO:0000256" key="5">
    <source>
        <dbReference type="PROSITE-ProRule" id="PRU00335"/>
    </source>
</evidence>
<organism evidence="7">
    <name type="scientific">uncultured marine bacterium Ant4D3</name>
    <dbReference type="NCBI Taxonomy" id="360423"/>
    <lineage>
        <taxon>Bacteria</taxon>
        <taxon>environmental samples</taxon>
    </lineage>
</organism>
<dbReference type="PROSITE" id="PS50977">
    <property type="entry name" value="HTH_TETR_2"/>
    <property type="match status" value="1"/>
</dbReference>
<dbReference type="EMBL" id="DQ295237">
    <property type="protein sequence ID" value="ABC25233.1"/>
    <property type="molecule type" value="Genomic_DNA"/>
</dbReference>
<dbReference type="InterPro" id="IPR050624">
    <property type="entry name" value="HTH-type_Tx_Regulator"/>
</dbReference>
<keyword evidence="2" id="KW-0132">Cell division</keyword>
<name>Q2PYJ4_9BACT</name>
<dbReference type="GO" id="GO:0003677">
    <property type="term" value="F:DNA binding"/>
    <property type="evidence" value="ECO:0007669"/>
    <property type="project" value="UniProtKB-UniRule"/>
</dbReference>
<dbReference type="PRINTS" id="PR00455">
    <property type="entry name" value="HTHTETR"/>
</dbReference>
<dbReference type="Pfam" id="PF22276">
    <property type="entry name" value="SlmA-like_C"/>
    <property type="match status" value="1"/>
</dbReference>
<dbReference type="InterPro" id="IPR009057">
    <property type="entry name" value="Homeodomain-like_sf"/>
</dbReference>
<dbReference type="InterPro" id="IPR036271">
    <property type="entry name" value="Tet_transcr_reg_TetR-rel_C_sf"/>
</dbReference>
<dbReference type="InterPro" id="IPR023769">
    <property type="entry name" value="NO_SlmA"/>
</dbReference>
<feature type="domain" description="HTH tetR-type" evidence="6">
    <location>
        <begin position="6"/>
        <end position="65"/>
    </location>
</feature>
<dbReference type="GO" id="GO:0051301">
    <property type="term" value="P:cell division"/>
    <property type="evidence" value="ECO:0007669"/>
    <property type="project" value="UniProtKB-KW"/>
</dbReference>
<dbReference type="NCBIfam" id="NF007015">
    <property type="entry name" value="PRK09480.1"/>
    <property type="match status" value="1"/>
</dbReference>
<evidence type="ECO:0000256" key="2">
    <source>
        <dbReference type="ARBA" id="ARBA00022618"/>
    </source>
</evidence>
<dbReference type="SUPFAM" id="SSF46689">
    <property type="entry name" value="Homeodomain-like"/>
    <property type="match status" value="1"/>
</dbReference>
<dbReference type="GO" id="GO:0010974">
    <property type="term" value="P:negative regulation of division septum assembly"/>
    <property type="evidence" value="ECO:0007669"/>
    <property type="project" value="InterPro"/>
</dbReference>
<dbReference type="PANTHER" id="PTHR43479:SF11">
    <property type="entry name" value="ACREF_ENVCD OPERON REPRESSOR-RELATED"/>
    <property type="match status" value="1"/>
</dbReference>
<evidence type="ECO:0000313" key="7">
    <source>
        <dbReference type="EMBL" id="ABC25233.1"/>
    </source>
</evidence>
<evidence type="ECO:0000256" key="1">
    <source>
        <dbReference type="ARBA" id="ARBA00022490"/>
    </source>
</evidence>
<keyword evidence="1" id="KW-0963">Cytoplasm</keyword>
<proteinExistence type="inferred from homology"/>